<feature type="transmembrane region" description="Helical" evidence="8">
    <location>
        <begin position="82"/>
        <end position="101"/>
    </location>
</feature>
<dbReference type="PROSITE" id="PS00216">
    <property type="entry name" value="SUGAR_TRANSPORT_1"/>
    <property type="match status" value="1"/>
</dbReference>
<proteinExistence type="inferred from homology"/>
<dbReference type="NCBIfam" id="TIGR00711">
    <property type="entry name" value="efflux_EmrB"/>
    <property type="match status" value="1"/>
</dbReference>
<dbReference type="InterPro" id="IPR020846">
    <property type="entry name" value="MFS_dom"/>
</dbReference>
<dbReference type="GO" id="GO:0022857">
    <property type="term" value="F:transmembrane transporter activity"/>
    <property type="evidence" value="ECO:0007669"/>
    <property type="project" value="InterPro"/>
</dbReference>
<feature type="transmembrane region" description="Helical" evidence="8">
    <location>
        <begin position="329"/>
        <end position="348"/>
    </location>
</feature>
<evidence type="ECO:0000313" key="10">
    <source>
        <dbReference type="EMBL" id="NGY04359.1"/>
    </source>
</evidence>
<feature type="domain" description="Major facilitator superfamily (MFS) profile" evidence="9">
    <location>
        <begin position="16"/>
        <end position="460"/>
    </location>
</feature>
<feature type="transmembrane region" description="Helical" evidence="8">
    <location>
        <begin position="204"/>
        <end position="222"/>
    </location>
</feature>
<evidence type="ECO:0000256" key="8">
    <source>
        <dbReference type="SAM" id="Phobius"/>
    </source>
</evidence>
<keyword evidence="5 8" id="KW-0812">Transmembrane</keyword>
<keyword evidence="4" id="KW-1003">Cell membrane</keyword>
<keyword evidence="6 8" id="KW-1133">Transmembrane helix</keyword>
<feature type="transmembrane region" description="Helical" evidence="8">
    <location>
        <begin position="228"/>
        <end position="248"/>
    </location>
</feature>
<feature type="transmembrane region" description="Helical" evidence="8">
    <location>
        <begin position="435"/>
        <end position="455"/>
    </location>
</feature>
<reference evidence="10 11" key="1">
    <citation type="journal article" date="2014" name="Int. J. Syst. Evol. Microbiol.">
        <title>Solimonas terrae sp. nov., isolated from soil.</title>
        <authorList>
            <person name="Kim S.J."/>
            <person name="Moon J.Y."/>
            <person name="Weon H.Y."/>
            <person name="Ahn J.H."/>
            <person name="Chen W.M."/>
            <person name="Kwon S.W."/>
        </authorList>
    </citation>
    <scope>NUCLEOTIDE SEQUENCE [LARGE SCALE GENOMIC DNA]</scope>
    <source>
        <strain evidence="10 11">KIS83-12</strain>
    </source>
</reference>
<dbReference type="Gene3D" id="1.20.1250.20">
    <property type="entry name" value="MFS general substrate transporter like domains"/>
    <property type="match status" value="1"/>
</dbReference>
<dbReference type="Pfam" id="PF07690">
    <property type="entry name" value="MFS_1"/>
    <property type="match status" value="1"/>
</dbReference>
<gene>
    <name evidence="10" type="ORF">G7Y85_06260</name>
</gene>
<protein>
    <submittedName>
        <fullName evidence="10">MFS transporter</fullName>
    </submittedName>
</protein>
<dbReference type="PANTHER" id="PTHR42718">
    <property type="entry name" value="MAJOR FACILITATOR SUPERFAMILY MULTIDRUG TRANSPORTER MFSC"/>
    <property type="match status" value="1"/>
</dbReference>
<dbReference type="PROSITE" id="PS50850">
    <property type="entry name" value="MFS"/>
    <property type="match status" value="1"/>
</dbReference>
<dbReference type="GO" id="GO:0005886">
    <property type="term" value="C:plasma membrane"/>
    <property type="evidence" value="ECO:0007669"/>
    <property type="project" value="UniProtKB-SubCell"/>
</dbReference>
<dbReference type="EMBL" id="JAAMOW010000003">
    <property type="protein sequence ID" value="NGY04359.1"/>
    <property type="molecule type" value="Genomic_DNA"/>
</dbReference>
<dbReference type="InterPro" id="IPR004638">
    <property type="entry name" value="EmrB-like"/>
</dbReference>
<dbReference type="PRINTS" id="PR01036">
    <property type="entry name" value="TCRTETB"/>
</dbReference>
<dbReference type="InterPro" id="IPR036259">
    <property type="entry name" value="MFS_trans_sf"/>
</dbReference>
<keyword evidence="3" id="KW-0813">Transport</keyword>
<dbReference type="InterPro" id="IPR011701">
    <property type="entry name" value="MFS"/>
</dbReference>
<feature type="transmembrane region" description="Helical" evidence="8">
    <location>
        <begin position="269"/>
        <end position="292"/>
    </location>
</feature>
<evidence type="ECO:0000256" key="7">
    <source>
        <dbReference type="ARBA" id="ARBA00023136"/>
    </source>
</evidence>
<dbReference type="Proteomes" id="UP000472676">
    <property type="component" value="Unassembled WGS sequence"/>
</dbReference>
<name>A0A6M2BQK7_9GAMM</name>
<feature type="transmembrane region" description="Helical" evidence="8">
    <location>
        <begin position="141"/>
        <end position="159"/>
    </location>
</feature>
<evidence type="ECO:0000256" key="1">
    <source>
        <dbReference type="ARBA" id="ARBA00004651"/>
    </source>
</evidence>
<comment type="subcellular location">
    <subcellularLocation>
        <location evidence="1">Cell membrane</location>
        <topology evidence="1">Multi-pass membrane protein</topology>
    </subcellularLocation>
</comment>
<organism evidence="10 11">
    <name type="scientific">Solimonas terrae</name>
    <dbReference type="NCBI Taxonomy" id="1396819"/>
    <lineage>
        <taxon>Bacteria</taxon>
        <taxon>Pseudomonadati</taxon>
        <taxon>Pseudomonadota</taxon>
        <taxon>Gammaproteobacteria</taxon>
        <taxon>Nevskiales</taxon>
        <taxon>Nevskiaceae</taxon>
        <taxon>Solimonas</taxon>
    </lineage>
</organism>
<feature type="transmembrane region" description="Helical" evidence="8">
    <location>
        <begin position="298"/>
        <end position="317"/>
    </location>
</feature>
<dbReference type="PANTHER" id="PTHR42718:SF9">
    <property type="entry name" value="MAJOR FACILITATOR SUPERFAMILY MULTIDRUG TRANSPORTER MFSC"/>
    <property type="match status" value="1"/>
</dbReference>
<evidence type="ECO:0000256" key="6">
    <source>
        <dbReference type="ARBA" id="ARBA00022989"/>
    </source>
</evidence>
<evidence type="ECO:0000256" key="3">
    <source>
        <dbReference type="ARBA" id="ARBA00022448"/>
    </source>
</evidence>
<keyword evidence="11" id="KW-1185">Reference proteome</keyword>
<dbReference type="AlphaFoldDB" id="A0A6M2BQK7"/>
<comment type="caution">
    <text evidence="10">The sequence shown here is derived from an EMBL/GenBank/DDBJ whole genome shotgun (WGS) entry which is preliminary data.</text>
</comment>
<evidence type="ECO:0000259" key="9">
    <source>
        <dbReference type="PROSITE" id="PS50850"/>
    </source>
</evidence>
<evidence type="ECO:0000313" key="11">
    <source>
        <dbReference type="Proteomes" id="UP000472676"/>
    </source>
</evidence>
<dbReference type="Gene3D" id="1.20.1720.10">
    <property type="entry name" value="Multidrug resistance protein D"/>
    <property type="match status" value="1"/>
</dbReference>
<feature type="transmembrane region" description="Helical" evidence="8">
    <location>
        <begin position="360"/>
        <end position="383"/>
    </location>
</feature>
<evidence type="ECO:0000256" key="5">
    <source>
        <dbReference type="ARBA" id="ARBA00022692"/>
    </source>
</evidence>
<feature type="transmembrane region" description="Helical" evidence="8">
    <location>
        <begin position="107"/>
        <end position="129"/>
    </location>
</feature>
<accession>A0A6M2BQK7</accession>
<dbReference type="SUPFAM" id="SSF103473">
    <property type="entry name" value="MFS general substrate transporter"/>
    <property type="match status" value="1"/>
</dbReference>
<sequence length="477" mass="49444">MNTTVRVAAPARRGVILATCCLSLLVVSMDASIVNVALPAIRDDLNASLSGLQWVIDAYTIVLASFLMLGGATADRFGRRRVFQFGMVLFVAGSLLCSLAGSVTSLVAARVVQALGGSMLNPVAMSIVVNTFTEPKARARAIGIWGAVAGISMALGPLAGGALTQGLGWHAIFWINVPIGALALFLTARYVPESRAPQPRRPDPIGQLLLLVGLGALVFSLIEGPRLGGALVFTVLLALAAFVALLVYEPRRPEPLLDLRFFHSLPFSSATLIAVCMFAAMGAYLFLGSIYLQEVRGLSAFHAGLCILPMALAIMALSPLSGRLVAAHGARPSLLISGTMLCISALLMTDLGVDTPLSSLLLNFCLFGIGFGMVNAPVTYAAVSGMPRAQAGLASAIASTSRQIGISLGVAIAGALVGGHGASTSWAAYPAATHPMWWLLLGAGVLILGLGLLSTGARGRASVERIAHLLQEPRTAS</sequence>
<evidence type="ECO:0000256" key="4">
    <source>
        <dbReference type="ARBA" id="ARBA00022475"/>
    </source>
</evidence>
<feature type="transmembrane region" description="Helical" evidence="8">
    <location>
        <begin position="404"/>
        <end position="429"/>
    </location>
</feature>
<keyword evidence="7 8" id="KW-0472">Membrane</keyword>
<feature type="transmembrane region" description="Helical" evidence="8">
    <location>
        <begin position="171"/>
        <end position="192"/>
    </location>
</feature>
<comment type="similarity">
    <text evidence="2">Belongs to the major facilitator superfamily. EmrB family.</text>
</comment>
<feature type="transmembrane region" description="Helical" evidence="8">
    <location>
        <begin position="49"/>
        <end position="70"/>
    </location>
</feature>
<dbReference type="InterPro" id="IPR005829">
    <property type="entry name" value="Sugar_transporter_CS"/>
</dbReference>
<evidence type="ECO:0000256" key="2">
    <source>
        <dbReference type="ARBA" id="ARBA00008537"/>
    </source>
</evidence>
<dbReference type="CDD" id="cd17321">
    <property type="entry name" value="MFS_MMR_MDR_like"/>
    <property type="match status" value="1"/>
</dbReference>
<dbReference type="RefSeq" id="WP_166253592.1">
    <property type="nucleotide sequence ID" value="NZ_JAAMOW010000003.1"/>
</dbReference>